<dbReference type="PANTHER" id="PTHR11481">
    <property type="entry name" value="IMMUNOGLOBULIN FC RECEPTOR"/>
    <property type="match status" value="1"/>
</dbReference>
<dbReference type="Proteomes" id="UP001501940">
    <property type="component" value="Chromosome 4"/>
</dbReference>
<keyword evidence="2" id="KW-1015">Disulfide bond</keyword>
<evidence type="ECO:0000256" key="5">
    <source>
        <dbReference type="SAM" id="SignalP"/>
    </source>
</evidence>
<dbReference type="InterPro" id="IPR007110">
    <property type="entry name" value="Ig-like_dom"/>
</dbReference>
<evidence type="ECO:0000313" key="8">
    <source>
        <dbReference type="Proteomes" id="UP001501940"/>
    </source>
</evidence>
<dbReference type="Ensembl" id="ENSAOCT00000025056.2">
    <property type="protein sequence ID" value="ENSAOCP00000016148.2"/>
    <property type="gene ID" value="ENSAOCG00000021027.2"/>
</dbReference>
<dbReference type="GO" id="GO:0009897">
    <property type="term" value="C:external side of plasma membrane"/>
    <property type="evidence" value="ECO:0007669"/>
    <property type="project" value="TreeGrafter"/>
</dbReference>
<dbReference type="OrthoDB" id="9950534at2759"/>
<evidence type="ECO:0000256" key="3">
    <source>
        <dbReference type="SAM" id="MobiDB-lite"/>
    </source>
</evidence>
<dbReference type="SMART" id="SM00409">
    <property type="entry name" value="IG"/>
    <property type="match status" value="5"/>
</dbReference>
<evidence type="ECO:0000313" key="7">
    <source>
        <dbReference type="Ensembl" id="ENSAOCP00000016148.2"/>
    </source>
</evidence>
<protein>
    <recommendedName>
        <fullName evidence="6">Ig-like domain-containing protein</fullName>
    </recommendedName>
</protein>
<evidence type="ECO:0000256" key="1">
    <source>
        <dbReference type="ARBA" id="ARBA00022729"/>
    </source>
</evidence>
<dbReference type="InterPro" id="IPR036179">
    <property type="entry name" value="Ig-like_dom_sf"/>
</dbReference>
<reference evidence="7" key="2">
    <citation type="submission" date="2025-08" db="UniProtKB">
        <authorList>
            <consortium name="Ensembl"/>
        </authorList>
    </citation>
    <scope>IDENTIFICATION</scope>
</reference>
<feature type="domain" description="Ig-like" evidence="6">
    <location>
        <begin position="407"/>
        <end position="494"/>
    </location>
</feature>
<dbReference type="Pfam" id="PF13895">
    <property type="entry name" value="Ig_2"/>
    <property type="match status" value="3"/>
</dbReference>
<keyword evidence="4" id="KW-1133">Transmembrane helix</keyword>
<feature type="chain" id="PRO_5043433711" description="Ig-like domain-containing protein" evidence="5">
    <location>
        <begin position="22"/>
        <end position="766"/>
    </location>
</feature>
<name>A0A3Q1BRF6_AMPOC</name>
<keyword evidence="4" id="KW-0812">Transmembrane</keyword>
<dbReference type="OMA" id="CAITIMG"/>
<reference evidence="7 8" key="1">
    <citation type="submission" date="2022-01" db="EMBL/GenBank/DDBJ databases">
        <title>A chromosome-scale genome assembly of the false clownfish, Amphiprion ocellaris.</title>
        <authorList>
            <person name="Ryu T."/>
        </authorList>
    </citation>
    <scope>NUCLEOTIDE SEQUENCE [LARGE SCALE GENOMIC DNA]</scope>
</reference>
<gene>
    <name evidence="7" type="primary">PECAM1</name>
</gene>
<reference evidence="7" key="3">
    <citation type="submission" date="2025-09" db="UniProtKB">
        <authorList>
            <consortium name="Ensembl"/>
        </authorList>
    </citation>
    <scope>IDENTIFICATION</scope>
</reference>
<dbReference type="SMART" id="SM00408">
    <property type="entry name" value="IGc2"/>
    <property type="match status" value="1"/>
</dbReference>
<dbReference type="SUPFAM" id="SSF48726">
    <property type="entry name" value="Immunoglobulin"/>
    <property type="match status" value="2"/>
</dbReference>
<dbReference type="GO" id="GO:0004888">
    <property type="term" value="F:transmembrane signaling receptor activity"/>
    <property type="evidence" value="ECO:0007669"/>
    <property type="project" value="TreeGrafter"/>
</dbReference>
<keyword evidence="4" id="KW-0472">Membrane</keyword>
<feature type="domain" description="Ig-like" evidence="6">
    <location>
        <begin position="18"/>
        <end position="123"/>
    </location>
</feature>
<feature type="region of interest" description="Disordered" evidence="3">
    <location>
        <begin position="719"/>
        <end position="766"/>
    </location>
</feature>
<dbReference type="InterPro" id="IPR013783">
    <property type="entry name" value="Ig-like_fold"/>
</dbReference>
<keyword evidence="8" id="KW-1185">Reference proteome</keyword>
<dbReference type="PANTHER" id="PTHR11481:SF125">
    <property type="entry name" value="PLATELET ENDOTHELIAL CELL ADHESION MOLECULE-LIKE ISOFORM X1"/>
    <property type="match status" value="1"/>
</dbReference>
<dbReference type="AlphaFoldDB" id="A0A3Q1BRF6"/>
<evidence type="ECO:0000259" key="6">
    <source>
        <dbReference type="PROSITE" id="PS50835"/>
    </source>
</evidence>
<evidence type="ECO:0000256" key="2">
    <source>
        <dbReference type="ARBA" id="ARBA00023157"/>
    </source>
</evidence>
<evidence type="ECO:0000256" key="4">
    <source>
        <dbReference type="SAM" id="Phobius"/>
    </source>
</evidence>
<organism evidence="7 8">
    <name type="scientific">Amphiprion ocellaris</name>
    <name type="common">Clown anemonefish</name>
    <dbReference type="NCBI Taxonomy" id="80972"/>
    <lineage>
        <taxon>Eukaryota</taxon>
        <taxon>Metazoa</taxon>
        <taxon>Chordata</taxon>
        <taxon>Craniata</taxon>
        <taxon>Vertebrata</taxon>
        <taxon>Euteleostomi</taxon>
        <taxon>Actinopterygii</taxon>
        <taxon>Neopterygii</taxon>
        <taxon>Teleostei</taxon>
        <taxon>Neoteleostei</taxon>
        <taxon>Acanthomorphata</taxon>
        <taxon>Ovalentaria</taxon>
        <taxon>Pomacentridae</taxon>
        <taxon>Amphiprion</taxon>
    </lineage>
</organism>
<dbReference type="Gene3D" id="2.60.40.10">
    <property type="entry name" value="Immunoglobulins"/>
    <property type="match status" value="4"/>
</dbReference>
<dbReference type="InterPro" id="IPR003598">
    <property type="entry name" value="Ig_sub2"/>
</dbReference>
<feature type="signal peptide" evidence="5">
    <location>
        <begin position="1"/>
        <end position="21"/>
    </location>
</feature>
<proteinExistence type="predicted"/>
<feature type="transmembrane region" description="Helical" evidence="4">
    <location>
        <begin position="596"/>
        <end position="617"/>
    </location>
</feature>
<dbReference type="GO" id="GO:0098742">
    <property type="term" value="P:cell-cell adhesion via plasma-membrane adhesion molecules"/>
    <property type="evidence" value="ECO:0007669"/>
    <property type="project" value="TreeGrafter"/>
</dbReference>
<dbReference type="InterPro" id="IPR003599">
    <property type="entry name" value="Ig_sub"/>
</dbReference>
<accession>A0A3Q1BRF6</accession>
<dbReference type="GO" id="GO:0006955">
    <property type="term" value="P:immune response"/>
    <property type="evidence" value="ECO:0007669"/>
    <property type="project" value="TreeGrafter"/>
</dbReference>
<dbReference type="PROSITE" id="PS50835">
    <property type="entry name" value="IG_LIKE"/>
    <property type="match status" value="3"/>
</dbReference>
<dbReference type="InterPro" id="IPR050488">
    <property type="entry name" value="Ig_Fc_receptor"/>
</dbReference>
<keyword evidence="1 5" id="KW-0732">Signal</keyword>
<dbReference type="STRING" id="80972.ENSAOCP00000016148"/>
<dbReference type="GO" id="GO:0007166">
    <property type="term" value="P:cell surface receptor signaling pathway"/>
    <property type="evidence" value="ECO:0007669"/>
    <property type="project" value="TreeGrafter"/>
</dbReference>
<dbReference type="GeneTree" id="ENSGT01140000282577"/>
<feature type="compositionally biased region" description="Polar residues" evidence="3">
    <location>
        <begin position="743"/>
        <end position="759"/>
    </location>
</feature>
<feature type="domain" description="Ig-like" evidence="6">
    <location>
        <begin position="496"/>
        <end position="585"/>
    </location>
</feature>
<sequence>MGLLLLLTSTLLSSYFHPGSVVNAQHMFTIRDISLSVEPSTDVTRGTNVTVRCQVTVSSSGQEALSREYTIFKDGSIVYTKTTSSSEDFLYLLPEARVSNSGKYKCKINIEGKQSTSDAKKLSVTGLSKPDLHLNKGVVTEGEELTARCMAPGETGSIFFYFYDNSEEVQEKRVNSNQAVAELRFSSIGNHKIHCAYTVLITPDSFKSEESNSVTVSVKEISITPVLEISPQYKIFEGDRLNIFCSVQTSQHSTENMLLYLSEGTSLLSSGTTKVNHSMVALAKAAGLMFECRMEMGHLVKTATKTLPVTELFSAPTLTMSPAEVFQREPMTLTCKSESFASERLQRKELTYTLYSLGNPLNSGDTGVFSGKALQHEFNYTCTARAKGIEKHSETLTVRPRVFVSAPKISVYDKAILGKPIQILCESDTGSLPINYTLWKGYHTEGTTRVQMPFQKALFTVSISKPEELNKYMCEANNGREEGLLGARLTANVTVPLTHAMLSVLPALQDISEEGHLNLICSVQGTPPVTFKWYRVGDPQPLNATTSDNVYKDYEFPVISKAHSGKYYCEAFNHANNIVRSNEVTVEVRMAVWKKALIGGICLLIVTVLVLVFGLYFRSKRGKRDAAAELSVKPSSPKSDDSLTVNLTHDTEVYNAATVRVDRAAVSVWSERKPEAGNDEENSMMSNEPDVEYTEVVHPRSADPARVPLRKGTDTVYSELQNSPHGAADHHDYGSVEYAELNGEQSESSQHHPQVNSYQDLPEPVD</sequence>